<reference evidence="8 9" key="1">
    <citation type="submission" date="2020-02" db="EMBL/GenBank/DDBJ databases">
        <title>Flavobacteriaceae Psychroflexus bacterium YR1-1, complete genome.</title>
        <authorList>
            <person name="Li Y."/>
            <person name="Wu S."/>
        </authorList>
    </citation>
    <scope>NUCLEOTIDE SEQUENCE [LARGE SCALE GENOMIC DNA]</scope>
    <source>
        <strain evidence="8 9">YR1-1</strain>
    </source>
</reference>
<comment type="caution">
    <text evidence="8">The sequence shown here is derived from an EMBL/GenBank/DDBJ whole genome shotgun (WGS) entry which is preliminary data.</text>
</comment>
<dbReference type="RefSeq" id="WP_164004997.1">
    <property type="nucleotide sequence ID" value="NZ_JAAIKD010000004.1"/>
</dbReference>
<dbReference type="PROSITE" id="PS51724">
    <property type="entry name" value="SPOR"/>
    <property type="match status" value="1"/>
</dbReference>
<evidence type="ECO:0000256" key="3">
    <source>
        <dbReference type="ARBA" id="ARBA00023316"/>
    </source>
</evidence>
<keyword evidence="9" id="KW-1185">Reference proteome</keyword>
<dbReference type="AlphaFoldDB" id="A0A6B3R2K2"/>
<keyword evidence="2 4" id="KW-0456">Lyase</keyword>
<evidence type="ECO:0000256" key="6">
    <source>
        <dbReference type="SAM" id="MobiDB-lite"/>
    </source>
</evidence>
<evidence type="ECO:0000256" key="1">
    <source>
        <dbReference type="ARBA" id="ARBA00022729"/>
    </source>
</evidence>
<dbReference type="SUPFAM" id="SSF50685">
    <property type="entry name" value="Barwin-like endoglucanases"/>
    <property type="match status" value="1"/>
</dbReference>
<protein>
    <recommendedName>
        <fullName evidence="4">Probable endolytic peptidoglycan transglycosylase RlpA</fullName>
        <ecNumber evidence="4">4.2.2.-</ecNumber>
    </recommendedName>
</protein>
<dbReference type="Pfam" id="PF03330">
    <property type="entry name" value="DPBB_1"/>
    <property type="match status" value="1"/>
</dbReference>
<keyword evidence="1" id="KW-0732">Signal</keyword>
<comment type="similarity">
    <text evidence="4 5">Belongs to the RlpA family.</text>
</comment>
<keyword evidence="3 4" id="KW-0961">Cell wall biogenesis/degradation</keyword>
<name>A0A6B3R2K2_9FLAO</name>
<dbReference type="EC" id="4.2.2.-" evidence="4"/>
<dbReference type="NCBIfam" id="TIGR00413">
    <property type="entry name" value="rlpA"/>
    <property type="match status" value="1"/>
</dbReference>
<feature type="domain" description="SPOR" evidence="7">
    <location>
        <begin position="173"/>
        <end position="256"/>
    </location>
</feature>
<dbReference type="CDD" id="cd22268">
    <property type="entry name" value="DPBB_RlpA-like"/>
    <property type="match status" value="1"/>
</dbReference>
<dbReference type="InterPro" id="IPR012997">
    <property type="entry name" value="RplA"/>
</dbReference>
<feature type="compositionally biased region" description="Basic and acidic residues" evidence="6">
    <location>
        <begin position="148"/>
        <end position="159"/>
    </location>
</feature>
<comment type="function">
    <text evidence="4">Lytic transglycosylase with a strong preference for naked glycan strands that lack stem peptides.</text>
</comment>
<dbReference type="Gene3D" id="2.40.40.10">
    <property type="entry name" value="RlpA-like domain"/>
    <property type="match status" value="1"/>
</dbReference>
<dbReference type="InterPro" id="IPR036680">
    <property type="entry name" value="SPOR-like_sf"/>
</dbReference>
<dbReference type="PANTHER" id="PTHR34183:SF8">
    <property type="entry name" value="ENDOLYTIC PEPTIDOGLYCAN TRANSGLYCOSYLASE RLPA-RELATED"/>
    <property type="match status" value="1"/>
</dbReference>
<dbReference type="Pfam" id="PF05036">
    <property type="entry name" value="SPOR"/>
    <property type="match status" value="1"/>
</dbReference>
<dbReference type="InterPro" id="IPR034718">
    <property type="entry name" value="RlpA"/>
</dbReference>
<evidence type="ECO:0000259" key="7">
    <source>
        <dbReference type="PROSITE" id="PS51724"/>
    </source>
</evidence>
<dbReference type="InterPro" id="IPR036908">
    <property type="entry name" value="RlpA-like_sf"/>
</dbReference>
<dbReference type="EMBL" id="JAAIKD010000004">
    <property type="protein sequence ID" value="NEV94278.1"/>
    <property type="molecule type" value="Genomic_DNA"/>
</dbReference>
<dbReference type="GO" id="GO:0071555">
    <property type="term" value="P:cell wall organization"/>
    <property type="evidence" value="ECO:0007669"/>
    <property type="project" value="UniProtKB-KW"/>
</dbReference>
<evidence type="ECO:0000313" key="9">
    <source>
        <dbReference type="Proteomes" id="UP000478505"/>
    </source>
</evidence>
<dbReference type="InterPro" id="IPR007730">
    <property type="entry name" value="SPOR-like_dom"/>
</dbReference>
<dbReference type="PANTHER" id="PTHR34183">
    <property type="entry name" value="ENDOLYTIC PEPTIDOGLYCAN TRANSGLYCOSYLASE RLPA"/>
    <property type="match status" value="1"/>
</dbReference>
<sequence length="256" mass="28814">MKTFLLGIFLLAGHIVFTQTQTGKASFYSDKFEGRPTASGEIYKHSLATAAHRTLPFGTKVKVTNLNNYNTAIVKINDRGPFIRGRIIDLSRSVAKSLGILESGVTEVRIEVLAKDTPVSKGRAEYQAPPAENKKKQQTEQMTQVKNSKAEDFESLPKEQEETKDYYELDVSLVKPDYYGVQIASFQESDNLLKLVHKLKASYASEILIQVKSIDKVKVYAIILGQHSTRQEAEDFMTQLQDKYPGAFIVDMLRKD</sequence>
<evidence type="ECO:0000256" key="2">
    <source>
        <dbReference type="ARBA" id="ARBA00023239"/>
    </source>
</evidence>
<feature type="region of interest" description="Disordered" evidence="6">
    <location>
        <begin position="121"/>
        <end position="159"/>
    </location>
</feature>
<evidence type="ECO:0000256" key="4">
    <source>
        <dbReference type="HAMAP-Rule" id="MF_02071"/>
    </source>
</evidence>
<evidence type="ECO:0000313" key="8">
    <source>
        <dbReference type="EMBL" id="NEV94278.1"/>
    </source>
</evidence>
<proteinExistence type="inferred from homology"/>
<organism evidence="8 9">
    <name type="scientific">Psychroflexus aurantiacus</name>
    <dbReference type="NCBI Taxonomy" id="2709310"/>
    <lineage>
        <taxon>Bacteria</taxon>
        <taxon>Pseudomonadati</taxon>
        <taxon>Bacteroidota</taxon>
        <taxon>Flavobacteriia</taxon>
        <taxon>Flavobacteriales</taxon>
        <taxon>Flavobacteriaceae</taxon>
        <taxon>Psychroflexus</taxon>
    </lineage>
</organism>
<dbReference type="HAMAP" id="MF_02071">
    <property type="entry name" value="RlpA"/>
    <property type="match status" value="1"/>
</dbReference>
<accession>A0A6B3R2K2</accession>
<evidence type="ECO:0000256" key="5">
    <source>
        <dbReference type="RuleBase" id="RU003495"/>
    </source>
</evidence>
<dbReference type="GO" id="GO:0042834">
    <property type="term" value="F:peptidoglycan binding"/>
    <property type="evidence" value="ECO:0007669"/>
    <property type="project" value="InterPro"/>
</dbReference>
<dbReference type="GO" id="GO:0008932">
    <property type="term" value="F:lytic endotransglycosylase activity"/>
    <property type="evidence" value="ECO:0007669"/>
    <property type="project" value="UniProtKB-UniRule"/>
</dbReference>
<dbReference type="SUPFAM" id="SSF110997">
    <property type="entry name" value="Sporulation related repeat"/>
    <property type="match status" value="1"/>
</dbReference>
<gene>
    <name evidence="4" type="primary">rlpA</name>
    <name evidence="8" type="ORF">G3567_08995</name>
</gene>
<dbReference type="Gene3D" id="3.30.70.1070">
    <property type="entry name" value="Sporulation related repeat"/>
    <property type="match status" value="1"/>
</dbReference>
<dbReference type="InterPro" id="IPR009009">
    <property type="entry name" value="RlpA-like_DPBB"/>
</dbReference>
<dbReference type="GO" id="GO:0000270">
    <property type="term" value="P:peptidoglycan metabolic process"/>
    <property type="evidence" value="ECO:0007669"/>
    <property type="project" value="UniProtKB-UniRule"/>
</dbReference>
<dbReference type="Proteomes" id="UP000478505">
    <property type="component" value="Unassembled WGS sequence"/>
</dbReference>